<feature type="domain" description="PAS" evidence="22">
    <location>
        <begin position="971"/>
        <end position="1041"/>
    </location>
</feature>
<evidence type="ECO:0000259" key="22">
    <source>
        <dbReference type="PROSITE" id="PS50112"/>
    </source>
</evidence>
<keyword evidence="7 17" id="KW-0597">Phosphoprotein</keyword>
<feature type="domain" description="Response regulatory" evidence="21">
    <location>
        <begin position="8"/>
        <end position="127"/>
    </location>
</feature>
<gene>
    <name evidence="24" type="ORF">B6N60_02352</name>
</gene>
<dbReference type="InterPro" id="IPR003661">
    <property type="entry name" value="HisK_dim/P_dom"/>
</dbReference>
<dbReference type="InterPro" id="IPR001789">
    <property type="entry name" value="Sig_transdc_resp-reg_receiver"/>
</dbReference>
<evidence type="ECO:0000313" key="25">
    <source>
        <dbReference type="Proteomes" id="UP000683511"/>
    </source>
</evidence>
<dbReference type="SMART" id="SM00387">
    <property type="entry name" value="HATPase_c"/>
    <property type="match status" value="1"/>
</dbReference>
<keyword evidence="13" id="KW-1133">Transmembrane helix</keyword>
<dbReference type="InterPro" id="IPR003594">
    <property type="entry name" value="HATPase_dom"/>
</dbReference>
<dbReference type="FunFam" id="3.30.450.20:FF:000099">
    <property type="entry name" value="Sensory box sensor histidine kinase"/>
    <property type="match status" value="1"/>
</dbReference>
<dbReference type="InterPro" id="IPR036097">
    <property type="entry name" value="HisK_dim/P_sf"/>
</dbReference>
<evidence type="ECO:0000256" key="18">
    <source>
        <dbReference type="SAM" id="Coils"/>
    </source>
</evidence>
<evidence type="ECO:0000259" key="19">
    <source>
        <dbReference type="PROSITE" id="PS50046"/>
    </source>
</evidence>
<dbReference type="PROSITE" id="PS50109">
    <property type="entry name" value="HIS_KIN"/>
    <property type="match status" value="1"/>
</dbReference>
<dbReference type="FunFam" id="3.30.565.10:FF:000010">
    <property type="entry name" value="Sensor histidine kinase RcsC"/>
    <property type="match status" value="1"/>
</dbReference>
<dbReference type="Gene3D" id="1.10.287.130">
    <property type="match status" value="1"/>
</dbReference>
<dbReference type="InterPro" id="IPR036890">
    <property type="entry name" value="HATPase_C_sf"/>
</dbReference>
<comment type="similarity">
    <text evidence="3">In the N-terminal section; belongs to the phytochrome family.</text>
</comment>
<dbReference type="Pfam" id="PF00072">
    <property type="entry name" value="Response_reg"/>
    <property type="match status" value="1"/>
</dbReference>
<dbReference type="InterPro" id="IPR029016">
    <property type="entry name" value="GAF-like_dom_sf"/>
</dbReference>
<dbReference type="FunFam" id="1.10.287.130:FF:000145">
    <property type="entry name" value="Sensory transduction histidine kinase"/>
    <property type="match status" value="1"/>
</dbReference>
<keyword evidence="9" id="KW-0812">Transmembrane</keyword>
<dbReference type="Gene3D" id="3.40.50.2300">
    <property type="match status" value="1"/>
</dbReference>
<evidence type="ECO:0000256" key="10">
    <source>
        <dbReference type="ARBA" id="ARBA00022737"/>
    </source>
</evidence>
<evidence type="ECO:0000256" key="9">
    <source>
        <dbReference type="ARBA" id="ARBA00022692"/>
    </source>
</evidence>
<keyword evidence="11" id="KW-0547">Nucleotide-binding</keyword>
<feature type="coiled-coil region" evidence="18">
    <location>
        <begin position="309"/>
        <end position="336"/>
    </location>
</feature>
<keyword evidence="8" id="KW-0808">Transferase</keyword>
<keyword evidence="15" id="KW-0472">Membrane</keyword>
<feature type="domain" description="PAC" evidence="23">
    <location>
        <begin position="1044"/>
        <end position="1096"/>
    </location>
</feature>
<dbReference type="PANTHER" id="PTHR43304">
    <property type="entry name" value="PHYTOCHROME-LIKE PROTEIN CPH1"/>
    <property type="match status" value="1"/>
</dbReference>
<feature type="domain" description="PAC" evidence="23">
    <location>
        <begin position="918"/>
        <end position="970"/>
    </location>
</feature>
<dbReference type="InterPro" id="IPR011006">
    <property type="entry name" value="CheY-like_superfamily"/>
</dbReference>
<dbReference type="PANTHER" id="PTHR43304:SF1">
    <property type="entry name" value="PAC DOMAIN-CONTAINING PROTEIN"/>
    <property type="match status" value="1"/>
</dbReference>
<feature type="domain" description="PAC" evidence="23">
    <location>
        <begin position="1298"/>
        <end position="1350"/>
    </location>
</feature>
<dbReference type="SMART" id="SM00388">
    <property type="entry name" value="HisKA"/>
    <property type="match status" value="1"/>
</dbReference>
<feature type="domain" description="PAC" evidence="23">
    <location>
        <begin position="792"/>
        <end position="844"/>
    </location>
</feature>
<dbReference type="SMART" id="SM00448">
    <property type="entry name" value="REC"/>
    <property type="match status" value="1"/>
</dbReference>
<dbReference type="SMART" id="SM00091">
    <property type="entry name" value="PAS"/>
    <property type="match status" value="8"/>
</dbReference>
<dbReference type="SUPFAM" id="SSF55781">
    <property type="entry name" value="GAF domain-like"/>
    <property type="match status" value="1"/>
</dbReference>
<dbReference type="Gene3D" id="3.30.450.20">
    <property type="entry name" value="PAS domain"/>
    <property type="match status" value="8"/>
</dbReference>
<dbReference type="SUPFAM" id="SSF55874">
    <property type="entry name" value="ATPase domain of HSP90 chaperone/DNA topoisomerase II/histidine kinase"/>
    <property type="match status" value="1"/>
</dbReference>
<dbReference type="InterPro" id="IPR013655">
    <property type="entry name" value="PAS_fold_3"/>
</dbReference>
<dbReference type="RefSeq" id="WP_190608704.1">
    <property type="nucleotide sequence ID" value="NZ_CP021056.1"/>
</dbReference>
<keyword evidence="14" id="KW-0902">Two-component regulatory system</keyword>
<evidence type="ECO:0000259" key="20">
    <source>
        <dbReference type="PROSITE" id="PS50109"/>
    </source>
</evidence>
<dbReference type="EC" id="2.7.13.3" evidence="4"/>
<feature type="domain" description="Histidine kinase" evidence="20">
    <location>
        <begin position="1375"/>
        <end position="1605"/>
    </location>
</feature>
<dbReference type="CDD" id="cd00156">
    <property type="entry name" value="REC"/>
    <property type="match status" value="1"/>
</dbReference>
<dbReference type="GO" id="GO:0000166">
    <property type="term" value="F:nucleotide binding"/>
    <property type="evidence" value="ECO:0007669"/>
    <property type="project" value="UniProtKB-KW"/>
</dbReference>
<feature type="domain" description="PAC" evidence="23">
    <location>
        <begin position="537"/>
        <end position="590"/>
    </location>
</feature>
<dbReference type="GO" id="GO:0005886">
    <property type="term" value="C:plasma membrane"/>
    <property type="evidence" value="ECO:0007669"/>
    <property type="project" value="UniProtKB-SubCell"/>
</dbReference>
<evidence type="ECO:0000256" key="1">
    <source>
        <dbReference type="ARBA" id="ARBA00000085"/>
    </source>
</evidence>
<evidence type="ECO:0000256" key="14">
    <source>
        <dbReference type="ARBA" id="ARBA00023012"/>
    </source>
</evidence>
<keyword evidence="18" id="KW-0175">Coiled coil</keyword>
<keyword evidence="10" id="KW-0677">Repeat</keyword>
<evidence type="ECO:0000256" key="2">
    <source>
        <dbReference type="ARBA" id="ARBA00004429"/>
    </source>
</evidence>
<dbReference type="InterPro" id="IPR035965">
    <property type="entry name" value="PAS-like_dom_sf"/>
</dbReference>
<dbReference type="Gene3D" id="3.30.565.10">
    <property type="entry name" value="Histidine kinase-like ATPase, C-terminal domain"/>
    <property type="match status" value="1"/>
</dbReference>
<feature type="domain" description="PAC" evidence="23">
    <location>
        <begin position="1170"/>
        <end position="1222"/>
    </location>
</feature>
<dbReference type="Gene3D" id="2.10.70.100">
    <property type="match status" value="4"/>
</dbReference>
<feature type="domain" description="PAS" evidence="22">
    <location>
        <begin position="460"/>
        <end position="532"/>
    </location>
</feature>
<name>A0A975T7P0_9NOST</name>
<dbReference type="Pfam" id="PF01590">
    <property type="entry name" value="GAF"/>
    <property type="match status" value="1"/>
</dbReference>
<dbReference type="Pfam" id="PF00512">
    <property type="entry name" value="HisKA"/>
    <property type="match status" value="1"/>
</dbReference>
<dbReference type="EMBL" id="CP021056">
    <property type="protein sequence ID" value="QXE23662.1"/>
    <property type="molecule type" value="Genomic_DNA"/>
</dbReference>
<protein>
    <recommendedName>
        <fullName evidence="16">Circadian input-output histidine kinase CikA</fullName>
        <ecNumber evidence="4">2.7.13.3</ecNumber>
    </recommendedName>
</protein>
<dbReference type="InterPro" id="IPR000700">
    <property type="entry name" value="PAS-assoc_C"/>
</dbReference>
<feature type="domain" description="PAS" evidence="22">
    <location>
        <begin position="845"/>
        <end position="904"/>
    </location>
</feature>
<evidence type="ECO:0000256" key="3">
    <source>
        <dbReference type="ARBA" id="ARBA00006402"/>
    </source>
</evidence>
<evidence type="ECO:0000256" key="12">
    <source>
        <dbReference type="ARBA" id="ARBA00022777"/>
    </source>
</evidence>
<keyword evidence="25" id="KW-1185">Reference proteome</keyword>
<evidence type="ECO:0000259" key="23">
    <source>
        <dbReference type="PROSITE" id="PS50113"/>
    </source>
</evidence>
<feature type="domain" description="PAS" evidence="22">
    <location>
        <begin position="1097"/>
        <end position="1167"/>
    </location>
</feature>
<dbReference type="SUPFAM" id="SSF55785">
    <property type="entry name" value="PYP-like sensor domain (PAS domain)"/>
    <property type="match status" value="8"/>
</dbReference>
<dbReference type="KEGG" id="rsin:B6N60_02352"/>
<keyword evidence="5" id="KW-1003">Cell membrane</keyword>
<dbReference type="InterPro" id="IPR005467">
    <property type="entry name" value="His_kinase_dom"/>
</dbReference>
<dbReference type="InterPro" id="IPR016132">
    <property type="entry name" value="Phyto_chromo_attachment"/>
</dbReference>
<evidence type="ECO:0000256" key="11">
    <source>
        <dbReference type="ARBA" id="ARBA00022741"/>
    </source>
</evidence>
<dbReference type="PROSITE" id="PS50110">
    <property type="entry name" value="RESPONSE_REGULATORY"/>
    <property type="match status" value="1"/>
</dbReference>
<comment type="subcellular location">
    <subcellularLocation>
        <location evidence="2">Cell inner membrane</location>
        <topology evidence="2">Multi-pass membrane protein</topology>
    </subcellularLocation>
</comment>
<dbReference type="PROSITE" id="PS50113">
    <property type="entry name" value="PAC"/>
    <property type="match status" value="8"/>
</dbReference>
<evidence type="ECO:0000256" key="7">
    <source>
        <dbReference type="ARBA" id="ARBA00022553"/>
    </source>
</evidence>
<comment type="catalytic activity">
    <reaction evidence="1">
        <text>ATP + protein L-histidine = ADP + protein N-phospho-L-histidine.</text>
        <dbReference type="EC" id="2.7.13.3"/>
    </reaction>
</comment>
<dbReference type="InterPro" id="IPR052162">
    <property type="entry name" value="Sensor_kinase/Photoreceptor"/>
</dbReference>
<proteinExistence type="inferred from homology"/>
<evidence type="ECO:0000256" key="17">
    <source>
        <dbReference type="PROSITE-ProRule" id="PRU00169"/>
    </source>
</evidence>
<feature type="domain" description="PAC" evidence="23">
    <location>
        <begin position="665"/>
        <end position="717"/>
    </location>
</feature>
<dbReference type="InterPro" id="IPR003018">
    <property type="entry name" value="GAF"/>
</dbReference>
<dbReference type="NCBIfam" id="TIGR00229">
    <property type="entry name" value="sensory_box"/>
    <property type="match status" value="6"/>
</dbReference>
<dbReference type="SMART" id="SM00065">
    <property type="entry name" value="GAF"/>
    <property type="match status" value="1"/>
</dbReference>
<sequence length="1609" mass="184230">MIYPSPLTILLVDDCAEDREACYRFLQQDSLYSYQIWECETAKTAIEWCEQGVPDVILLDFWLPDRDGLEFLLQLRQKLHNQETIVIFLTGVTDEVIAVRAMKAGAQDYLVKEQLTTQLLQSTIHCALEQQNLKRQLEQSREQQQLIGAIALRIRQSLQLTEILSATAKEVRQVMKADRVMIYQFHPDMSGTIVSESVLPQWKTVLGIQVQDTYFQGAGGGDYRRGKKWAIANIYEAGLTECHLQLLEQFQVKANLIVPIIVSNELWGLLVVHQCSAFRPWQSWEVDLLDQLGVQIAIAIQQSTAYEQVQIELAERKKAEAALQASEEKLKLTLQLTHIGYWEWNLVTNELLVCNNTITFLGYDASQTKITYDQWVNNLYPPDRKKILEAINQSITNHSDYDVEYRVFWPDGSVHWLSSKGKVIYDATNQPLRMLGVLSDITEAKQRQEDLRRVEYIQRELNLLENILENTLAGYWDWDIANDEEYLSPTFKGMFGYEDDELPNVPASWQSLIFPEDLPPLLEKFGQHVNSRGEIPFYTEARYRHRHGSTVWVICSGRVIEWGENGQPLRMIGSHIDITQRKEAEEKNQKIAAQLSLTQQIARLGIVEMNLHTLEVWWSEQTYQIFRRDPQLSPLSFADFLQTVHPEDREYLHQKYQVLLDECYQELEYRLLFADGTITHILMRVEVVHNTEGQTPNILIAILDITDSKRNQEQLQALSSRLTLALKAGAIGTWDWDMIHEANWDERMYELYDLEKSHTHATYQDWVNALHPEDRANAEAALQAALNGEKDFDTEFRIIHRDRSIHYIKALALIQRNAQGQPIRTIGINYDITPQKQIEMALRESEKRYANLATAAPVAIFRMDDRGNCTYVNERWSQMTGRPMASALGMGWLNAVHPEDRPEMVANKQQEFPIKQLFSYEGRHLLPDGSVRWFYVQCLPELDEDGNIIGFVGTLTDITERKLAENALEEYTRQVEDLYNHAPCGYHSLDPEGRFLQVNETELKWLGYSRAEMIGHHLLDFFTADSQAAFLHNYPLFLKQGWVKDLEYEMICKDGSILPVMISATAVYDDKGTYLYNRATLFDIRERQKAEAALRESEHRYLTLTESAPVGIFRVETTGQCVYVNERWSQMTGRTTESGLGWGWLDAVHPEDRDRIVPEFQLALKQGKIYRQEARCLHTDGQIKWFDCQAVPETDPQGQVIGYIGTVTDITERKHNEQELHKLSARLSLALSSGGFGIWEWDIVANTLVWDEGMYDLYGVKSSDFSGAYDAWMKGMHPDDRAHAEAFSLRARRGETEYDTEFRVIHPDGSIHFIKAYALIQRNQQGEALRMIGINYDITKLKEAEAQLQQSNEQLLQINIELARATRLKDEFLATMSHELRTPLNAVLGMSEGLQDEVFGEINEKQRKAIATIERSGKHLLELINDILDLSKIESGTLELQLSPVSVKTLCDESLIFINQIASKKNIHISTHIAENLGLIHVDQRRMRQVLINLLNNAVKFTSPGGAVSLKVWVTETDDATVYSPSSPHLCFAIADTGIGIDANNINKLFQPFIQLDSSLNRQYSGTGLGLALVKRIINLHGGTVTVTSEVGKGSCFTVCIPYRTSHHS</sequence>
<dbReference type="SUPFAM" id="SSF47384">
    <property type="entry name" value="Homodimeric domain of signal transducing histidine kinase"/>
    <property type="match status" value="1"/>
</dbReference>
<feature type="modified residue" description="4-aspartylphosphate" evidence="17">
    <location>
        <position position="60"/>
    </location>
</feature>
<dbReference type="PROSITE" id="PS50046">
    <property type="entry name" value="PHYTOCHROME_2"/>
    <property type="match status" value="1"/>
</dbReference>
<evidence type="ECO:0000256" key="6">
    <source>
        <dbReference type="ARBA" id="ARBA00022519"/>
    </source>
</evidence>
<dbReference type="SMART" id="SM00086">
    <property type="entry name" value="PAC"/>
    <property type="match status" value="8"/>
</dbReference>
<dbReference type="CDD" id="cd00082">
    <property type="entry name" value="HisKA"/>
    <property type="match status" value="1"/>
</dbReference>
<dbReference type="Pfam" id="PF02518">
    <property type="entry name" value="HATPase_c"/>
    <property type="match status" value="1"/>
</dbReference>
<dbReference type="CDD" id="cd16922">
    <property type="entry name" value="HATPase_EvgS-ArcB-TorS-like"/>
    <property type="match status" value="1"/>
</dbReference>
<evidence type="ECO:0000256" key="15">
    <source>
        <dbReference type="ARBA" id="ARBA00023136"/>
    </source>
</evidence>
<dbReference type="InterPro" id="IPR000014">
    <property type="entry name" value="PAS"/>
</dbReference>
<evidence type="ECO:0000256" key="16">
    <source>
        <dbReference type="ARBA" id="ARBA00074306"/>
    </source>
</evidence>
<dbReference type="PROSITE" id="PS50112">
    <property type="entry name" value="PAS"/>
    <property type="match status" value="4"/>
</dbReference>
<keyword evidence="12 24" id="KW-0418">Kinase</keyword>
<evidence type="ECO:0000313" key="24">
    <source>
        <dbReference type="EMBL" id="QXE23662.1"/>
    </source>
</evidence>
<organism evidence="24 25">
    <name type="scientific">Richelia sinica FACHB-800</name>
    <dbReference type="NCBI Taxonomy" id="1357546"/>
    <lineage>
        <taxon>Bacteria</taxon>
        <taxon>Bacillati</taxon>
        <taxon>Cyanobacteriota</taxon>
        <taxon>Cyanophyceae</taxon>
        <taxon>Nostocales</taxon>
        <taxon>Nostocaceae</taxon>
        <taxon>Richelia</taxon>
    </lineage>
</organism>
<dbReference type="PRINTS" id="PR00344">
    <property type="entry name" value="BCTRLSENSOR"/>
</dbReference>
<dbReference type="InterPro" id="IPR001610">
    <property type="entry name" value="PAC"/>
</dbReference>
<feature type="domain" description="PAC" evidence="23">
    <location>
        <begin position="401"/>
        <end position="453"/>
    </location>
</feature>
<dbReference type="Proteomes" id="UP000683511">
    <property type="component" value="Chromosome"/>
</dbReference>
<dbReference type="CDD" id="cd00130">
    <property type="entry name" value="PAS"/>
    <property type="match status" value="8"/>
</dbReference>
<dbReference type="FunFam" id="2.10.70.100:FF:000001">
    <property type="entry name" value="Sensory transduction histidine kinase"/>
    <property type="match status" value="1"/>
</dbReference>
<feature type="coiled-coil region" evidence="18">
    <location>
        <begin position="1338"/>
        <end position="1368"/>
    </location>
</feature>
<dbReference type="Gene3D" id="3.30.450.40">
    <property type="match status" value="1"/>
</dbReference>
<dbReference type="InterPro" id="IPR004358">
    <property type="entry name" value="Sig_transdc_His_kin-like_C"/>
</dbReference>
<reference evidence="24" key="1">
    <citation type="submission" date="2017-04" db="EMBL/GenBank/DDBJ databases">
        <title>Genome deletions in a multicellular cyanobacterial endosymbiont for morphological adaptation in marine diatoms.</title>
        <authorList>
            <person name="Wang Y."/>
            <person name="Gao H."/>
            <person name="Li R."/>
            <person name="Xu X."/>
        </authorList>
    </citation>
    <scope>NUCLEOTIDE SEQUENCE</scope>
    <source>
        <strain evidence="24">FACHB 800</strain>
    </source>
</reference>
<evidence type="ECO:0000256" key="4">
    <source>
        <dbReference type="ARBA" id="ARBA00012438"/>
    </source>
</evidence>
<keyword evidence="6" id="KW-0997">Cell inner membrane</keyword>
<accession>A0A975T7P0</accession>
<dbReference type="SUPFAM" id="SSF52172">
    <property type="entry name" value="CheY-like"/>
    <property type="match status" value="1"/>
</dbReference>
<evidence type="ECO:0000256" key="13">
    <source>
        <dbReference type="ARBA" id="ARBA00022989"/>
    </source>
</evidence>
<dbReference type="Pfam" id="PF13426">
    <property type="entry name" value="PAS_9"/>
    <property type="match status" value="1"/>
</dbReference>
<feature type="domain" description="Phytochrome chromophore attachment site" evidence="19">
    <location>
        <begin position="159"/>
        <end position="295"/>
    </location>
</feature>
<dbReference type="Pfam" id="PF08447">
    <property type="entry name" value="PAS_3"/>
    <property type="match status" value="7"/>
</dbReference>
<dbReference type="GO" id="GO:0000155">
    <property type="term" value="F:phosphorelay sensor kinase activity"/>
    <property type="evidence" value="ECO:0007669"/>
    <property type="project" value="InterPro"/>
</dbReference>
<evidence type="ECO:0000256" key="8">
    <source>
        <dbReference type="ARBA" id="ARBA00022679"/>
    </source>
</evidence>
<evidence type="ECO:0000259" key="21">
    <source>
        <dbReference type="PROSITE" id="PS50110"/>
    </source>
</evidence>
<evidence type="ECO:0000256" key="5">
    <source>
        <dbReference type="ARBA" id="ARBA00022475"/>
    </source>
</evidence>